<dbReference type="Gene3D" id="2.60.120.200">
    <property type="match status" value="2"/>
</dbReference>
<protein>
    <submittedName>
        <fullName evidence="4">GH16 domain-containing protein</fullName>
    </submittedName>
</protein>
<reference evidence="4" key="1">
    <citation type="submission" date="2020-05" db="EMBL/GenBank/DDBJ databases">
        <title>Mycena genomes resolve the evolution of fungal bioluminescence.</title>
        <authorList>
            <person name="Tsai I.J."/>
        </authorList>
    </citation>
    <scope>NUCLEOTIDE SEQUENCE</scope>
    <source>
        <strain evidence="4">160909Yilan</strain>
    </source>
</reference>
<accession>A0A8H6Z0W7</accession>
<comment type="caution">
    <text evidence="4">The sequence shown here is derived from an EMBL/GenBank/DDBJ whole genome shotgun (WGS) entry which is preliminary data.</text>
</comment>
<name>A0A8H6Z0W7_9AGAR</name>
<dbReference type="Proteomes" id="UP000623467">
    <property type="component" value="Unassembled WGS sequence"/>
</dbReference>
<dbReference type="PANTHER" id="PTHR10963:SF24">
    <property type="entry name" value="GLYCOSIDASE C21B10.07-RELATED"/>
    <property type="match status" value="1"/>
</dbReference>
<feature type="chain" id="PRO_5034166297" evidence="2">
    <location>
        <begin position="23"/>
        <end position="459"/>
    </location>
</feature>
<evidence type="ECO:0000259" key="3">
    <source>
        <dbReference type="PROSITE" id="PS51762"/>
    </source>
</evidence>
<dbReference type="InterPro" id="IPR050546">
    <property type="entry name" value="Glycosyl_Hydrlase_16"/>
</dbReference>
<evidence type="ECO:0000256" key="2">
    <source>
        <dbReference type="SAM" id="SignalP"/>
    </source>
</evidence>
<gene>
    <name evidence="4" type="ORF">MSAN_00794600</name>
</gene>
<sequence>MLVLPATLHLLLLAIASDTVSAKRTLRRRASDFATRKTTSLARDLRVALGSVGMLPRSDVAQSVIFCKGSGQGASLGSTGTSGSGSTSSSGSSGGVAGNASATGSTKGATSSTKGTGTKTGSATSATATSAWHLTQTYAGSTFFDGWDFWDTADPTHGVVQYLSQADGQSAGLIQINAAGNAVMSVETTPTVASTRKSIRITTQQSFTGGLVIMDAVHMPTGCATWPAFWSNGPDWPTGGEIDIVEVNLSHHKGTIKWINFGIQGVNDYTDNQATIHTAPGCSLPTDNPAQLGASASAVTGGTDCAAATSGNAGCGMRSPSNQSFGPGFNSNGGGVYAMKWDSSGISVYFFPRGSVPSDIGTDAPDPTTWGLPMANWPAADCNPWKYFYTHVAIFDTTLCGDWAGSAWTQSGAPGQDQSCATRTGYSTCEAFVQGSGASFADAYWEVTSVKFFNTTAPL</sequence>
<feature type="compositionally biased region" description="Low complexity" evidence="1">
    <location>
        <begin position="75"/>
        <end position="91"/>
    </location>
</feature>
<feature type="signal peptide" evidence="2">
    <location>
        <begin position="1"/>
        <end position="22"/>
    </location>
</feature>
<dbReference type="OrthoDB" id="192832at2759"/>
<dbReference type="PROSITE" id="PS51762">
    <property type="entry name" value="GH16_2"/>
    <property type="match status" value="1"/>
</dbReference>
<dbReference type="PANTHER" id="PTHR10963">
    <property type="entry name" value="GLYCOSYL HYDROLASE-RELATED"/>
    <property type="match status" value="1"/>
</dbReference>
<evidence type="ECO:0000313" key="4">
    <source>
        <dbReference type="EMBL" id="KAF7367325.1"/>
    </source>
</evidence>
<evidence type="ECO:0000256" key="1">
    <source>
        <dbReference type="SAM" id="MobiDB-lite"/>
    </source>
</evidence>
<dbReference type="InterPro" id="IPR000757">
    <property type="entry name" value="Beta-glucanase-like"/>
</dbReference>
<dbReference type="CDD" id="cd02181">
    <property type="entry name" value="GH16_fungal_Lam16A_glucanase"/>
    <property type="match status" value="1"/>
</dbReference>
<keyword evidence="2" id="KW-0732">Signal</keyword>
<keyword evidence="5" id="KW-1185">Reference proteome</keyword>
<proteinExistence type="predicted"/>
<dbReference type="InterPro" id="IPR013320">
    <property type="entry name" value="ConA-like_dom_sf"/>
</dbReference>
<dbReference type="GO" id="GO:0004553">
    <property type="term" value="F:hydrolase activity, hydrolyzing O-glycosyl compounds"/>
    <property type="evidence" value="ECO:0007669"/>
    <property type="project" value="InterPro"/>
</dbReference>
<dbReference type="Pfam" id="PF26113">
    <property type="entry name" value="GH16_XgeA"/>
    <property type="match status" value="2"/>
</dbReference>
<dbReference type="EMBL" id="JACAZH010000005">
    <property type="protein sequence ID" value="KAF7367325.1"/>
    <property type="molecule type" value="Genomic_DNA"/>
</dbReference>
<dbReference type="AlphaFoldDB" id="A0A8H6Z0W7"/>
<feature type="domain" description="GH16" evidence="3">
    <location>
        <begin position="123"/>
        <end position="412"/>
    </location>
</feature>
<organism evidence="4 5">
    <name type="scientific">Mycena sanguinolenta</name>
    <dbReference type="NCBI Taxonomy" id="230812"/>
    <lineage>
        <taxon>Eukaryota</taxon>
        <taxon>Fungi</taxon>
        <taxon>Dikarya</taxon>
        <taxon>Basidiomycota</taxon>
        <taxon>Agaricomycotina</taxon>
        <taxon>Agaricomycetes</taxon>
        <taxon>Agaricomycetidae</taxon>
        <taxon>Agaricales</taxon>
        <taxon>Marasmiineae</taxon>
        <taxon>Mycenaceae</taxon>
        <taxon>Mycena</taxon>
    </lineage>
</organism>
<dbReference type="SUPFAM" id="SSF49899">
    <property type="entry name" value="Concanavalin A-like lectins/glucanases"/>
    <property type="match status" value="1"/>
</dbReference>
<feature type="compositionally biased region" description="Low complexity" evidence="1">
    <location>
        <begin position="98"/>
        <end position="126"/>
    </location>
</feature>
<evidence type="ECO:0000313" key="5">
    <source>
        <dbReference type="Proteomes" id="UP000623467"/>
    </source>
</evidence>
<dbReference type="GO" id="GO:0009251">
    <property type="term" value="P:glucan catabolic process"/>
    <property type="evidence" value="ECO:0007669"/>
    <property type="project" value="TreeGrafter"/>
</dbReference>
<feature type="region of interest" description="Disordered" evidence="1">
    <location>
        <begin position="75"/>
        <end position="126"/>
    </location>
</feature>